<comment type="similarity">
    <text evidence="1 2">Belongs to the UPF0235 family.</text>
</comment>
<dbReference type="Pfam" id="PF02594">
    <property type="entry name" value="DUF167"/>
    <property type="match status" value="1"/>
</dbReference>
<evidence type="ECO:0000256" key="1">
    <source>
        <dbReference type="ARBA" id="ARBA00010364"/>
    </source>
</evidence>
<name>A0ABW0PWB4_9HYPH</name>
<dbReference type="Gene3D" id="3.30.1200.10">
    <property type="entry name" value="YggU-like"/>
    <property type="match status" value="1"/>
</dbReference>
<reference evidence="4" key="1">
    <citation type="journal article" date="2019" name="Int. J. Syst. Evol. Microbiol.">
        <title>The Global Catalogue of Microorganisms (GCM) 10K type strain sequencing project: providing services to taxonomists for standard genome sequencing and annotation.</title>
        <authorList>
            <consortium name="The Broad Institute Genomics Platform"/>
            <consortium name="The Broad Institute Genome Sequencing Center for Infectious Disease"/>
            <person name="Wu L."/>
            <person name="Ma J."/>
        </authorList>
    </citation>
    <scope>NUCLEOTIDE SEQUENCE [LARGE SCALE GENOMIC DNA]</scope>
    <source>
        <strain evidence="4">KACC 12633</strain>
    </source>
</reference>
<proteinExistence type="inferred from homology"/>
<dbReference type="Proteomes" id="UP001596150">
    <property type="component" value="Unassembled WGS sequence"/>
</dbReference>
<dbReference type="InterPro" id="IPR003746">
    <property type="entry name" value="DUF167"/>
</dbReference>
<dbReference type="SUPFAM" id="SSF69786">
    <property type="entry name" value="YggU-like"/>
    <property type="match status" value="1"/>
</dbReference>
<organism evidence="3 4">
    <name type="scientific">Kaistia terrae</name>
    <dbReference type="NCBI Taxonomy" id="537017"/>
    <lineage>
        <taxon>Bacteria</taxon>
        <taxon>Pseudomonadati</taxon>
        <taxon>Pseudomonadota</taxon>
        <taxon>Alphaproteobacteria</taxon>
        <taxon>Hyphomicrobiales</taxon>
        <taxon>Kaistiaceae</taxon>
        <taxon>Kaistia</taxon>
    </lineage>
</organism>
<dbReference type="RefSeq" id="WP_266346409.1">
    <property type="nucleotide sequence ID" value="NZ_JAPKNH010000017.1"/>
</dbReference>
<protein>
    <recommendedName>
        <fullName evidence="2">UPF0235 protein ACFPP9_13890</fullName>
    </recommendedName>
</protein>
<dbReference type="HAMAP" id="MF_00634">
    <property type="entry name" value="UPF0235"/>
    <property type="match status" value="1"/>
</dbReference>
<dbReference type="SMART" id="SM01152">
    <property type="entry name" value="DUF167"/>
    <property type="match status" value="1"/>
</dbReference>
<evidence type="ECO:0000256" key="2">
    <source>
        <dbReference type="HAMAP-Rule" id="MF_00634"/>
    </source>
</evidence>
<accession>A0ABW0PWB4</accession>
<dbReference type="InterPro" id="IPR036591">
    <property type="entry name" value="YggU-like_sf"/>
</dbReference>
<dbReference type="NCBIfam" id="TIGR00251">
    <property type="entry name" value="DUF167 family protein"/>
    <property type="match status" value="1"/>
</dbReference>
<gene>
    <name evidence="3" type="ORF">ACFPP9_13890</name>
</gene>
<evidence type="ECO:0000313" key="3">
    <source>
        <dbReference type="EMBL" id="MFC5516871.1"/>
    </source>
</evidence>
<comment type="caution">
    <text evidence="3">The sequence shown here is derived from an EMBL/GenBank/DDBJ whole genome shotgun (WGS) entry which is preliminary data.</text>
</comment>
<dbReference type="NCBIfam" id="NF002348">
    <property type="entry name" value="PRK01310.1"/>
    <property type="match status" value="1"/>
</dbReference>
<keyword evidence="4" id="KW-1185">Reference proteome</keyword>
<dbReference type="EMBL" id="JBHSML010000004">
    <property type="protein sequence ID" value="MFC5516871.1"/>
    <property type="molecule type" value="Genomic_DNA"/>
</dbReference>
<evidence type="ECO:0000313" key="4">
    <source>
        <dbReference type="Proteomes" id="UP001596150"/>
    </source>
</evidence>
<sequence length="105" mass="10732">MSDNGFFRVGADHVVVQLRLTPKGGRDGIDGIGALADGRAVILARVRAAPDKGAANTAVEIVLAKAVGVPRSAVSLISGHTARLKSLRVDGDVPEIVARLEALAG</sequence>